<gene>
    <name evidence="2" type="ORF">GA0070613_4903</name>
</gene>
<proteinExistence type="predicted"/>
<evidence type="ECO:0000256" key="1">
    <source>
        <dbReference type="SAM" id="MobiDB-lite"/>
    </source>
</evidence>
<evidence type="ECO:0000313" key="3">
    <source>
        <dbReference type="Proteomes" id="UP000198221"/>
    </source>
</evidence>
<name>A0A1C5JLB3_9ACTN</name>
<dbReference type="Proteomes" id="UP000198221">
    <property type="component" value="Chromosome I"/>
</dbReference>
<feature type="region of interest" description="Disordered" evidence="1">
    <location>
        <begin position="36"/>
        <end position="75"/>
    </location>
</feature>
<keyword evidence="3" id="KW-1185">Reference proteome</keyword>
<feature type="region of interest" description="Disordered" evidence="1">
    <location>
        <begin position="1"/>
        <end position="20"/>
    </location>
</feature>
<accession>A0A1C5JLB3</accession>
<protein>
    <submittedName>
        <fullName evidence="2">Uncharacterized protein</fullName>
    </submittedName>
</protein>
<dbReference type="OrthoDB" id="3638127at2"/>
<organism evidence="2 3">
    <name type="scientific">Micromonospora inositola</name>
    <dbReference type="NCBI Taxonomy" id="47865"/>
    <lineage>
        <taxon>Bacteria</taxon>
        <taxon>Bacillati</taxon>
        <taxon>Actinomycetota</taxon>
        <taxon>Actinomycetes</taxon>
        <taxon>Micromonosporales</taxon>
        <taxon>Micromonosporaceae</taxon>
        <taxon>Micromonospora</taxon>
    </lineage>
</organism>
<dbReference type="AlphaFoldDB" id="A0A1C5JLB3"/>
<feature type="compositionally biased region" description="Basic and acidic residues" evidence="1">
    <location>
        <begin position="42"/>
        <end position="59"/>
    </location>
</feature>
<evidence type="ECO:0000313" key="2">
    <source>
        <dbReference type="EMBL" id="SCG71352.1"/>
    </source>
</evidence>
<sequence>MRRLDGRAHNAGMSEPAESFTDEEYAFLRHVRFGELPPLVGPDERVEFTETEPRRDRPEPAGSPDEWNLRLGPGG</sequence>
<dbReference type="EMBL" id="LT607754">
    <property type="protein sequence ID" value="SCG71352.1"/>
    <property type="molecule type" value="Genomic_DNA"/>
</dbReference>
<reference evidence="3" key="1">
    <citation type="submission" date="2016-06" db="EMBL/GenBank/DDBJ databases">
        <authorList>
            <person name="Varghese N."/>
            <person name="Submissions Spin"/>
        </authorList>
    </citation>
    <scope>NUCLEOTIDE SEQUENCE [LARGE SCALE GENOMIC DNA]</scope>
    <source>
        <strain evidence="3">DSM 43819</strain>
    </source>
</reference>